<dbReference type="RefSeq" id="WP_040038622.1">
    <property type="nucleotide sequence ID" value="NZ_JWJG01000010.1"/>
</dbReference>
<accession>A0A0C1YJU3</accession>
<dbReference type="AlphaFoldDB" id="A0A0C1YJU3"/>
<dbReference type="STRING" id="709839.TSA66_00910"/>
<keyword evidence="4" id="KW-1185">Reference proteome</keyword>
<gene>
    <name evidence="3" type="ORF">TSA66_00910</name>
    <name evidence="1" type="ORF">TSA66_07975</name>
    <name evidence="2" type="ORF">TSA66_08220</name>
</gene>
<dbReference type="EMBL" id="JWJG01000010">
    <property type="protein sequence ID" value="KIF84034.1"/>
    <property type="molecule type" value="Genomic_DNA"/>
</dbReference>
<reference evidence="1 4" key="1">
    <citation type="submission" date="2014-12" db="EMBL/GenBank/DDBJ databases">
        <title>Denitrispirillum autotrophicum gen. nov., sp. nov., Denitrifying, Facultatively Autotrophic Bacteria Isolated from Rice Paddy Soil.</title>
        <authorList>
            <person name="Ishii S."/>
            <person name="Ashida N."/>
            <person name="Ohno H."/>
            <person name="Otsuka S."/>
            <person name="Yokota A."/>
            <person name="Senoo K."/>
        </authorList>
    </citation>
    <scope>NUCLEOTIDE SEQUENCE [LARGE SCALE GENOMIC DNA]</scope>
    <source>
        <strain evidence="1 4">TSA66</strain>
    </source>
</reference>
<dbReference type="EMBL" id="JWJG01000028">
    <property type="protein sequence ID" value="KIF80809.1"/>
    <property type="molecule type" value="Genomic_DNA"/>
</dbReference>
<organism evidence="1 4">
    <name type="scientific">Noviherbaspirillum autotrophicum</name>
    <dbReference type="NCBI Taxonomy" id="709839"/>
    <lineage>
        <taxon>Bacteria</taxon>
        <taxon>Pseudomonadati</taxon>
        <taxon>Pseudomonadota</taxon>
        <taxon>Betaproteobacteria</taxon>
        <taxon>Burkholderiales</taxon>
        <taxon>Oxalobacteraceae</taxon>
        <taxon>Noviherbaspirillum</taxon>
    </lineage>
</organism>
<dbReference type="Pfam" id="PF08875">
    <property type="entry name" value="DUF1833"/>
    <property type="match status" value="1"/>
</dbReference>
<protein>
    <submittedName>
        <fullName evidence="1">Uncharacterized protein</fullName>
    </submittedName>
</protein>
<comment type="caution">
    <text evidence="1">The sequence shown here is derived from an EMBL/GenBank/DDBJ whole genome shotgun (WGS) entry which is preliminary data.</text>
</comment>
<dbReference type="OrthoDB" id="8636602at2"/>
<evidence type="ECO:0000313" key="1">
    <source>
        <dbReference type="EMBL" id="KIF80772.1"/>
    </source>
</evidence>
<proteinExistence type="predicted"/>
<dbReference type="Proteomes" id="UP000031572">
    <property type="component" value="Unassembled WGS sequence"/>
</dbReference>
<evidence type="ECO:0000313" key="4">
    <source>
        <dbReference type="Proteomes" id="UP000031572"/>
    </source>
</evidence>
<sequence length="168" mass="18711">MSLDLESRLKVFLASAPQTVWPIQTLEISHSAMSRTFHLWREPYPGTTYVDGVAMAMDPCNIEIKLAGSEGNLDQKFDIRIGLVDIEDVFRDELDRIPVATTEKIKIVYREYLSDDLTTPQATATLQAESISYAIGAASISAVAPRLNMTRTGEVYSPKDIPMLRGFL</sequence>
<dbReference type="InterPro" id="IPR014974">
    <property type="entry name" value="DUF1833"/>
</dbReference>
<name>A0A0C1YJU3_9BURK</name>
<evidence type="ECO:0000313" key="3">
    <source>
        <dbReference type="EMBL" id="KIF84034.1"/>
    </source>
</evidence>
<dbReference type="EMBL" id="JWJG01000028">
    <property type="protein sequence ID" value="KIF80772.1"/>
    <property type="molecule type" value="Genomic_DNA"/>
</dbReference>
<evidence type="ECO:0000313" key="2">
    <source>
        <dbReference type="EMBL" id="KIF80809.1"/>
    </source>
</evidence>